<dbReference type="Gene3D" id="2.60.40.10">
    <property type="entry name" value="Immunoglobulins"/>
    <property type="match status" value="2"/>
</dbReference>
<dbReference type="Pfam" id="PF05593">
    <property type="entry name" value="RHS_repeat"/>
    <property type="match status" value="1"/>
</dbReference>
<name>A0AA47ERJ6_9XANT</name>
<evidence type="ECO:0000259" key="2">
    <source>
        <dbReference type="Pfam" id="PF01833"/>
    </source>
</evidence>
<dbReference type="InterPro" id="IPR002909">
    <property type="entry name" value="IPT_dom"/>
</dbReference>
<sequence length="351" mass="36429">MEVPQRGVRLRLGRYLGFLSQPLSLCSQNVARILPPGFRAIIFFTLLLCTCAALATSFVYDSNGRLVAVTNDAGAAARYQYDKLGNINKIERFQAGDLAIFDFSPRHGGPGDLVRISGQGFSATASQNTVAFNGVAGSVSAASTSSLTVAVPNGATTGPLSVTVGTKSARTTDNFTVDAQGRLPQISSITPRIASAGTAISVVGKSLQPIVGQTSARLGLRPVVLSQLSNTQLVFPVPTSAGSGKVYVTTPYGTATSAEDLVVVPSDIDAAEVTRAIRLAVDGSAQNISNTTIGQRTAVLFDSRGDDYLSAQFSSIGAGTVDYALYGMDNKRLAWGTASAGAPREGLNNKA</sequence>
<feature type="domain" description="IPT/TIG" evidence="2">
    <location>
        <begin position="103"/>
        <end position="175"/>
    </location>
</feature>
<proteinExistence type="predicted"/>
<dbReference type="InterPro" id="IPR006530">
    <property type="entry name" value="YD"/>
</dbReference>
<evidence type="ECO:0000256" key="1">
    <source>
        <dbReference type="SAM" id="Phobius"/>
    </source>
</evidence>
<dbReference type="EMBL" id="CP107241">
    <property type="protein sequence ID" value="WAH63909.1"/>
    <property type="molecule type" value="Genomic_DNA"/>
</dbReference>
<dbReference type="Proteomes" id="UP001164737">
    <property type="component" value="Chromosome"/>
</dbReference>
<keyword evidence="1" id="KW-0812">Transmembrane</keyword>
<evidence type="ECO:0000313" key="3">
    <source>
        <dbReference type="EMBL" id="WAH63909.1"/>
    </source>
</evidence>
<dbReference type="InterPro" id="IPR031325">
    <property type="entry name" value="RHS_repeat"/>
</dbReference>
<gene>
    <name evidence="3" type="ORF">OEG85_21185</name>
</gene>
<dbReference type="InterPro" id="IPR013783">
    <property type="entry name" value="Ig-like_fold"/>
</dbReference>
<dbReference type="SUPFAM" id="SSF81296">
    <property type="entry name" value="E set domains"/>
    <property type="match status" value="2"/>
</dbReference>
<organism evidence="3 4">
    <name type="scientific">Xanthomonas hortorum</name>
    <dbReference type="NCBI Taxonomy" id="56454"/>
    <lineage>
        <taxon>Bacteria</taxon>
        <taxon>Pseudomonadati</taxon>
        <taxon>Pseudomonadota</taxon>
        <taxon>Gammaproteobacteria</taxon>
        <taxon>Lysobacterales</taxon>
        <taxon>Lysobacteraceae</taxon>
        <taxon>Xanthomonas</taxon>
    </lineage>
</organism>
<protein>
    <submittedName>
        <fullName evidence="3">IPT/TIG domain-containing protein</fullName>
    </submittedName>
</protein>
<evidence type="ECO:0000313" key="4">
    <source>
        <dbReference type="Proteomes" id="UP001164737"/>
    </source>
</evidence>
<keyword evidence="1" id="KW-1133">Transmembrane helix</keyword>
<keyword evidence="1" id="KW-0472">Membrane</keyword>
<accession>A0AA47ERJ6</accession>
<dbReference type="NCBIfam" id="TIGR01643">
    <property type="entry name" value="YD_repeat_2x"/>
    <property type="match status" value="1"/>
</dbReference>
<dbReference type="AlphaFoldDB" id="A0AA47ERJ6"/>
<reference evidence="3" key="1">
    <citation type="submission" date="2022-10" db="EMBL/GenBank/DDBJ databases">
        <title>Complete genome sequence resource for Xanthomonas hortorum isolated from Greek Oregano.</title>
        <authorList>
            <person name="Gonzalez-Tobon J."/>
            <person name="Helmann T.C."/>
            <person name="Daughtrey M."/>
            <person name="Stodghill P.V."/>
            <person name="Filiatrault M.J."/>
        </authorList>
    </citation>
    <scope>NUCLEOTIDE SEQUENCE</scope>
    <source>
        <strain evidence="3">Oregano 108</strain>
    </source>
</reference>
<dbReference type="RefSeq" id="WP_268212917.1">
    <property type="nucleotide sequence ID" value="NZ_CP107241.1"/>
</dbReference>
<dbReference type="InterPro" id="IPR014756">
    <property type="entry name" value="Ig_E-set"/>
</dbReference>
<feature type="transmembrane region" description="Helical" evidence="1">
    <location>
        <begin position="40"/>
        <end position="60"/>
    </location>
</feature>
<dbReference type="Pfam" id="PF01833">
    <property type="entry name" value="TIG"/>
    <property type="match status" value="1"/>
</dbReference>